<dbReference type="Proteomes" id="UP000323454">
    <property type="component" value="Unassembled WGS sequence"/>
</dbReference>
<dbReference type="AlphaFoldDB" id="A0A5B2X1I9"/>
<gene>
    <name evidence="1" type="ORF">F0L68_25350</name>
</gene>
<comment type="caution">
    <text evidence="1">The sequence shown here is derived from an EMBL/GenBank/DDBJ whole genome shotgun (WGS) entry which is preliminary data.</text>
</comment>
<organism evidence="1 2">
    <name type="scientific">Solihabitans fulvus</name>
    <dbReference type="NCBI Taxonomy" id="1892852"/>
    <lineage>
        <taxon>Bacteria</taxon>
        <taxon>Bacillati</taxon>
        <taxon>Actinomycetota</taxon>
        <taxon>Actinomycetes</taxon>
        <taxon>Pseudonocardiales</taxon>
        <taxon>Pseudonocardiaceae</taxon>
        <taxon>Solihabitans</taxon>
    </lineage>
</organism>
<reference evidence="1 2" key="1">
    <citation type="submission" date="2019-09" db="EMBL/GenBank/DDBJ databases">
        <title>Goodfellowia gen. nov., a new genus of the Pseudonocardineae related to Actinoalloteichus, containing Goodfellowia coeruleoviolacea gen. nov., comb. nov. gen. nov., comb. nov.</title>
        <authorList>
            <person name="Labeda D."/>
        </authorList>
    </citation>
    <scope>NUCLEOTIDE SEQUENCE [LARGE SCALE GENOMIC DNA]</scope>
    <source>
        <strain evidence="1 2">AN110305</strain>
    </source>
</reference>
<name>A0A5B2X1I9_9PSEU</name>
<reference evidence="1 2" key="2">
    <citation type="submission" date="2019-09" db="EMBL/GenBank/DDBJ databases">
        <authorList>
            <person name="Jin C."/>
        </authorList>
    </citation>
    <scope>NUCLEOTIDE SEQUENCE [LARGE SCALE GENOMIC DNA]</scope>
    <source>
        <strain evidence="1 2">AN110305</strain>
    </source>
</reference>
<dbReference type="RefSeq" id="WP_149852309.1">
    <property type="nucleotide sequence ID" value="NZ_VUOB01000047.1"/>
</dbReference>
<proteinExistence type="predicted"/>
<sequence>MTTARNAPKALVLHLVGGGEPIRIAVSEETATELEKRLERLLGGSITSVIAANGASVAINYAQVAVAHLERLRPNAQVYGSPAPQ</sequence>
<dbReference type="OrthoDB" id="3697269at2"/>
<protein>
    <submittedName>
        <fullName evidence="1">Uncharacterized protein</fullName>
    </submittedName>
</protein>
<dbReference type="EMBL" id="VUOB01000047">
    <property type="protein sequence ID" value="KAA2257076.1"/>
    <property type="molecule type" value="Genomic_DNA"/>
</dbReference>
<keyword evidence="2" id="KW-1185">Reference proteome</keyword>
<evidence type="ECO:0000313" key="1">
    <source>
        <dbReference type="EMBL" id="KAA2257076.1"/>
    </source>
</evidence>
<accession>A0A5B2X1I9</accession>
<evidence type="ECO:0000313" key="2">
    <source>
        <dbReference type="Proteomes" id="UP000323454"/>
    </source>
</evidence>